<evidence type="ECO:0000313" key="1">
    <source>
        <dbReference type="EMBL" id="GAG97533.1"/>
    </source>
</evidence>
<dbReference type="Pfam" id="PF09969">
    <property type="entry name" value="DUF2203"/>
    <property type="match status" value="1"/>
</dbReference>
<dbReference type="EMBL" id="BART01025165">
    <property type="protein sequence ID" value="GAG97533.1"/>
    <property type="molecule type" value="Genomic_DNA"/>
</dbReference>
<sequence length="155" mass="17823">MTLSNPTKKTFTIRMANMMLPLVQSITADIVRLADEVEQTRARLDYLNDGRVAEHTNDVYGKELHSIEKHTDRKSETVHSFVRELSELNLIPDRVVDGFVDFPALRNSEPVCLCWQLGEREVKHWHGSDEDCSQRRPVDLELIRQSGELSFSESV</sequence>
<accession>X1CN34</accession>
<proteinExistence type="predicted"/>
<comment type="caution">
    <text evidence="1">The sequence shown here is derived from an EMBL/GenBank/DDBJ whole genome shotgun (WGS) entry which is preliminary data.</text>
</comment>
<evidence type="ECO:0008006" key="2">
    <source>
        <dbReference type="Google" id="ProtNLM"/>
    </source>
</evidence>
<gene>
    <name evidence="1" type="ORF">S01H4_45233</name>
</gene>
<reference evidence="1" key="1">
    <citation type="journal article" date="2014" name="Front. Microbiol.">
        <title>High frequency of phylogenetically diverse reductive dehalogenase-homologous genes in deep subseafloor sedimentary metagenomes.</title>
        <authorList>
            <person name="Kawai M."/>
            <person name="Futagami T."/>
            <person name="Toyoda A."/>
            <person name="Takaki Y."/>
            <person name="Nishi S."/>
            <person name="Hori S."/>
            <person name="Arai W."/>
            <person name="Tsubouchi T."/>
            <person name="Morono Y."/>
            <person name="Uchiyama I."/>
            <person name="Ito T."/>
            <person name="Fujiyama A."/>
            <person name="Inagaki F."/>
            <person name="Takami H."/>
        </authorList>
    </citation>
    <scope>NUCLEOTIDE SEQUENCE</scope>
    <source>
        <strain evidence="1">Expedition CK06-06</strain>
    </source>
</reference>
<protein>
    <recommendedName>
        <fullName evidence="2">DUF2203 domain-containing protein</fullName>
    </recommendedName>
</protein>
<dbReference type="AlphaFoldDB" id="X1CN34"/>
<dbReference type="InterPro" id="IPR018699">
    <property type="entry name" value="DUF2203"/>
</dbReference>
<organism evidence="1">
    <name type="scientific">marine sediment metagenome</name>
    <dbReference type="NCBI Taxonomy" id="412755"/>
    <lineage>
        <taxon>unclassified sequences</taxon>
        <taxon>metagenomes</taxon>
        <taxon>ecological metagenomes</taxon>
    </lineage>
</organism>
<dbReference type="PIRSF" id="PIRSF016498">
    <property type="entry name" value="UCP016498"/>
    <property type="match status" value="1"/>
</dbReference>
<name>X1CN34_9ZZZZ</name>